<reference evidence="2 3" key="1">
    <citation type="journal article" date="2020" name="Nature">
        <title>Six reference-quality genomes reveal evolution of bat adaptations.</title>
        <authorList>
            <person name="Jebb D."/>
            <person name="Huang Z."/>
            <person name="Pippel M."/>
            <person name="Hughes G.M."/>
            <person name="Lavrichenko K."/>
            <person name="Devanna P."/>
            <person name="Winkler S."/>
            <person name="Jermiin L.S."/>
            <person name="Skirmuntt E.C."/>
            <person name="Katzourakis A."/>
            <person name="Burkitt-Gray L."/>
            <person name="Ray D.A."/>
            <person name="Sullivan K.A.M."/>
            <person name="Roscito J.G."/>
            <person name="Kirilenko B.M."/>
            <person name="Davalos L.M."/>
            <person name="Corthals A.P."/>
            <person name="Power M.L."/>
            <person name="Jones G."/>
            <person name="Ransome R.D."/>
            <person name="Dechmann D.K.N."/>
            <person name="Locatelli A.G."/>
            <person name="Puechmaille S.J."/>
            <person name="Fedrigo O."/>
            <person name="Jarvis E.D."/>
            <person name="Hiller M."/>
            <person name="Vernes S.C."/>
            <person name="Myers E.W."/>
            <person name="Teeling E.C."/>
        </authorList>
    </citation>
    <scope>NUCLEOTIDE SEQUENCE [LARGE SCALE GENOMIC DNA]</scope>
    <source>
        <strain evidence="2">MMyoMyo1</strain>
        <tissue evidence="2">Flight muscle</tissue>
    </source>
</reference>
<evidence type="ECO:0000313" key="2">
    <source>
        <dbReference type="EMBL" id="KAF6295151.1"/>
    </source>
</evidence>
<dbReference type="EMBL" id="JABWUV010000017">
    <property type="protein sequence ID" value="KAF6295151.1"/>
    <property type="molecule type" value="Genomic_DNA"/>
</dbReference>
<evidence type="ECO:0000256" key="1">
    <source>
        <dbReference type="SAM" id="MobiDB-lite"/>
    </source>
</evidence>
<dbReference type="AlphaFoldDB" id="A0A7J7T388"/>
<sequence length="233" mass="24878">MDGRDFAPPPHLLSERGSLGHRSAAAAARLAPAGPAAQPAAHFQPGKYFPSPLPMASHTASSRLMGTSPASSFMGSFLTGSLGAAASPHPSGPAPPPSEQAYRGSHPAAPQLWFSRSHEAPGYPRFSGSLASTFLPMSHLDHHGNSNVLYGQHRFYGAQKGNVAQWLSVNPRTRRPRFDSRSGHRPGWQAPSPVWGVQEAADQEFSLIMDVAVSLPPPSSLKSIKMCKTFKKQ</sequence>
<proteinExistence type="predicted"/>
<accession>A0A7J7T388</accession>
<dbReference type="PANTHER" id="PTHR12505:SF22">
    <property type="entry name" value="BAH AND COILED-COIL DOMAIN-CONTAINING PROTEIN 1"/>
    <property type="match status" value="1"/>
</dbReference>
<gene>
    <name evidence="2" type="ORF">mMyoMyo1_001349</name>
</gene>
<feature type="region of interest" description="Disordered" evidence="1">
    <location>
        <begin position="23"/>
        <end position="45"/>
    </location>
</feature>
<comment type="caution">
    <text evidence="2">The sequence shown here is derived from an EMBL/GenBank/DDBJ whole genome shotgun (WGS) entry which is preliminary data.</text>
</comment>
<name>A0A7J7T388_MYOMY</name>
<protein>
    <submittedName>
        <fullName evidence="2">BAH domain and coiled-coil containing 1</fullName>
    </submittedName>
</protein>
<feature type="region of interest" description="Disordered" evidence="1">
    <location>
        <begin position="84"/>
        <end position="106"/>
    </location>
</feature>
<dbReference type="VEuPathDB" id="HostDB:GeneID_118672482"/>
<dbReference type="InterPro" id="IPR052429">
    <property type="entry name" value="BAH_domain_protein"/>
</dbReference>
<dbReference type="Proteomes" id="UP000527355">
    <property type="component" value="Unassembled WGS sequence"/>
</dbReference>
<keyword evidence="3" id="KW-1185">Reference proteome</keyword>
<dbReference type="PANTHER" id="PTHR12505">
    <property type="entry name" value="PHD FINGER TRANSCRIPTION FACTOR"/>
    <property type="match status" value="1"/>
</dbReference>
<organism evidence="2 3">
    <name type="scientific">Myotis myotis</name>
    <name type="common">Greater mouse-eared bat</name>
    <name type="synonym">Vespertilio myotis</name>
    <dbReference type="NCBI Taxonomy" id="51298"/>
    <lineage>
        <taxon>Eukaryota</taxon>
        <taxon>Metazoa</taxon>
        <taxon>Chordata</taxon>
        <taxon>Craniata</taxon>
        <taxon>Vertebrata</taxon>
        <taxon>Euteleostomi</taxon>
        <taxon>Mammalia</taxon>
        <taxon>Eutheria</taxon>
        <taxon>Laurasiatheria</taxon>
        <taxon>Chiroptera</taxon>
        <taxon>Yangochiroptera</taxon>
        <taxon>Vespertilionidae</taxon>
        <taxon>Myotis</taxon>
    </lineage>
</organism>
<evidence type="ECO:0000313" key="3">
    <source>
        <dbReference type="Proteomes" id="UP000527355"/>
    </source>
</evidence>